<dbReference type="SUPFAM" id="SSF52540">
    <property type="entry name" value="P-loop containing nucleoside triphosphate hydrolases"/>
    <property type="match status" value="1"/>
</dbReference>
<gene>
    <name evidence="5" type="ORF">CP963_05720</name>
</gene>
<dbReference type="Pfam" id="PF00437">
    <property type="entry name" value="T2SSE"/>
    <property type="match status" value="1"/>
</dbReference>
<dbReference type="Gene3D" id="3.40.50.300">
    <property type="entry name" value="P-loop containing nucleotide triphosphate hydrolases"/>
    <property type="match status" value="1"/>
</dbReference>
<dbReference type="EMBL" id="NXII01000006">
    <property type="protein sequence ID" value="RXI41604.1"/>
    <property type="molecule type" value="Genomic_DNA"/>
</dbReference>
<dbReference type="RefSeq" id="WP_129013280.1">
    <property type="nucleotide sequence ID" value="NZ_CBCSEI010000007.1"/>
</dbReference>
<comment type="similarity">
    <text evidence="1">Belongs to the GSP E family.</text>
</comment>
<evidence type="ECO:0000256" key="3">
    <source>
        <dbReference type="ARBA" id="ARBA00022840"/>
    </source>
</evidence>
<evidence type="ECO:0000256" key="2">
    <source>
        <dbReference type="ARBA" id="ARBA00022741"/>
    </source>
</evidence>
<dbReference type="InterPro" id="IPR001482">
    <property type="entry name" value="T2SS/T4SS_dom"/>
</dbReference>
<evidence type="ECO:0000313" key="5">
    <source>
        <dbReference type="EMBL" id="RXI41604.1"/>
    </source>
</evidence>
<dbReference type="Proteomes" id="UP000290378">
    <property type="component" value="Unassembled WGS sequence"/>
</dbReference>
<accession>A0AA94JVP2</accession>
<dbReference type="AlphaFoldDB" id="A0AA94JVP2"/>
<dbReference type="InterPro" id="IPR027417">
    <property type="entry name" value="P-loop_NTPase"/>
</dbReference>
<dbReference type="PANTHER" id="PTHR30258">
    <property type="entry name" value="TYPE II SECRETION SYSTEM PROTEIN GSPE-RELATED"/>
    <property type="match status" value="1"/>
</dbReference>
<evidence type="ECO:0000259" key="4">
    <source>
        <dbReference type="Pfam" id="PF00437"/>
    </source>
</evidence>
<dbReference type="GO" id="GO:0016887">
    <property type="term" value="F:ATP hydrolysis activity"/>
    <property type="evidence" value="ECO:0007669"/>
    <property type="project" value="TreeGrafter"/>
</dbReference>
<feature type="domain" description="Bacterial type II secretion system protein E" evidence="4">
    <location>
        <begin position="191"/>
        <end position="421"/>
    </location>
</feature>
<dbReference type="PANTHER" id="PTHR30258:SF2">
    <property type="entry name" value="COMG OPERON PROTEIN 1"/>
    <property type="match status" value="1"/>
</dbReference>
<organism evidence="5 6">
    <name type="scientific">Arcobacter cloacae</name>
    <dbReference type="NCBI Taxonomy" id="1054034"/>
    <lineage>
        <taxon>Bacteria</taxon>
        <taxon>Pseudomonadati</taxon>
        <taxon>Campylobacterota</taxon>
        <taxon>Epsilonproteobacteria</taxon>
        <taxon>Campylobacterales</taxon>
        <taxon>Arcobacteraceae</taxon>
        <taxon>Arcobacter</taxon>
    </lineage>
</organism>
<evidence type="ECO:0000256" key="1">
    <source>
        <dbReference type="ARBA" id="ARBA00006611"/>
    </source>
</evidence>
<comment type="caution">
    <text evidence="5">The sequence shown here is derived from an EMBL/GenBank/DDBJ whole genome shotgun (WGS) entry which is preliminary data.</text>
</comment>
<dbReference type="GO" id="GO:0005886">
    <property type="term" value="C:plasma membrane"/>
    <property type="evidence" value="ECO:0007669"/>
    <property type="project" value="TreeGrafter"/>
</dbReference>
<keyword evidence="2" id="KW-0547">Nucleotide-binding</keyword>
<sequence length="440" mass="50566">MIKKIVSTLKNVPKMSFLNKDKKLYKKEQSEKIDFKKIIEKQKHTFFEFIGKTDDTDTHLSHVIEEMIKDKFQLKGGYGDLIANEAKYAEFVRSLGYEYYATYSDLSKYYQDTSFQLDEKKLEFCTTMYIITLEDKKNKNKVLGIRDVVNLDFEILSKFYFTKIVVLGEGVLSSVFGEDREIIFSSNSDTENDEEINKYFDKMMGQAILLGASDIHIQKTSRYASLWFRIDGIKVDMGTMPITIAKTLKRRLVTMADQEDSDYESINGVINYEYGKKNIKFRLGLINSKLNFSLVMRMIGGRGVVSHNLSGLNYPEETIRILSNLTKYANGMILITGQVGSGKTHLMYALLQQLAKQQQYVITIEDPVEYVDEAFFQIDLSEFASASEEFKYGYPEAVVDILRQDSNIILIGETREPQTASQPYQLSSCNCIKDDKFFGN</sequence>
<name>A0AA94JVP2_9BACT</name>
<protein>
    <recommendedName>
        <fullName evidence="4">Bacterial type II secretion system protein E domain-containing protein</fullName>
    </recommendedName>
</protein>
<keyword evidence="3" id="KW-0067">ATP-binding</keyword>
<reference evidence="5 6" key="1">
    <citation type="submission" date="2017-09" db="EMBL/GenBank/DDBJ databases">
        <title>Genomics of the genus Arcobacter.</title>
        <authorList>
            <person name="Perez-Cataluna A."/>
            <person name="Figueras M.J."/>
            <person name="Salas-Masso N."/>
        </authorList>
    </citation>
    <scope>NUCLEOTIDE SEQUENCE [LARGE SCALE GENOMIC DNA]</scope>
    <source>
        <strain evidence="5 6">CECT 7834</strain>
    </source>
</reference>
<dbReference type="Gene3D" id="3.30.450.90">
    <property type="match status" value="1"/>
</dbReference>
<dbReference type="GO" id="GO:0005524">
    <property type="term" value="F:ATP binding"/>
    <property type="evidence" value="ECO:0007669"/>
    <property type="project" value="UniProtKB-KW"/>
</dbReference>
<evidence type="ECO:0000313" key="6">
    <source>
        <dbReference type="Proteomes" id="UP000290378"/>
    </source>
</evidence>
<proteinExistence type="inferred from homology"/>
<keyword evidence="6" id="KW-1185">Reference proteome</keyword>